<keyword evidence="1" id="KW-0472">Membrane</keyword>
<organism evidence="2 3">
    <name type="scientific">Malus baccata</name>
    <name type="common">Siberian crab apple</name>
    <name type="synonym">Pyrus baccata</name>
    <dbReference type="NCBI Taxonomy" id="106549"/>
    <lineage>
        <taxon>Eukaryota</taxon>
        <taxon>Viridiplantae</taxon>
        <taxon>Streptophyta</taxon>
        <taxon>Embryophyta</taxon>
        <taxon>Tracheophyta</taxon>
        <taxon>Spermatophyta</taxon>
        <taxon>Magnoliopsida</taxon>
        <taxon>eudicotyledons</taxon>
        <taxon>Gunneridae</taxon>
        <taxon>Pentapetalae</taxon>
        <taxon>rosids</taxon>
        <taxon>fabids</taxon>
        <taxon>Rosales</taxon>
        <taxon>Rosaceae</taxon>
        <taxon>Amygdaloideae</taxon>
        <taxon>Maleae</taxon>
        <taxon>Malus</taxon>
    </lineage>
</organism>
<comment type="caution">
    <text evidence="2">The sequence shown here is derived from an EMBL/GenBank/DDBJ whole genome shotgun (WGS) entry which is preliminary data.</text>
</comment>
<dbReference type="Proteomes" id="UP000315295">
    <property type="component" value="Unassembled WGS sequence"/>
</dbReference>
<accession>A0A540K5Y4</accession>
<keyword evidence="1" id="KW-0812">Transmembrane</keyword>
<dbReference type="STRING" id="106549.A0A540K5Y4"/>
<keyword evidence="3" id="KW-1185">Reference proteome</keyword>
<reference evidence="2 3" key="1">
    <citation type="journal article" date="2019" name="G3 (Bethesda)">
        <title>Sequencing of a Wild Apple (Malus baccata) Genome Unravels the Differences Between Cultivated and Wild Apple Species Regarding Disease Resistance and Cold Tolerance.</title>
        <authorList>
            <person name="Chen X."/>
        </authorList>
    </citation>
    <scope>NUCLEOTIDE SEQUENCE [LARGE SCALE GENOMIC DNA]</scope>
    <source>
        <strain evidence="3">cv. Shandingzi</strain>
        <tissue evidence="2">Leaves</tissue>
    </source>
</reference>
<evidence type="ECO:0000313" key="3">
    <source>
        <dbReference type="Proteomes" id="UP000315295"/>
    </source>
</evidence>
<evidence type="ECO:0000256" key="1">
    <source>
        <dbReference type="SAM" id="Phobius"/>
    </source>
</evidence>
<dbReference type="AlphaFoldDB" id="A0A540K5Y4"/>
<keyword evidence="1" id="KW-1133">Transmembrane helix</keyword>
<name>A0A540K5Y4_MALBA</name>
<dbReference type="EMBL" id="VIEB01002950">
    <property type="protein sequence ID" value="TQD69636.1"/>
    <property type="molecule type" value="Genomic_DNA"/>
</dbReference>
<evidence type="ECO:0000313" key="2">
    <source>
        <dbReference type="EMBL" id="TQD69636.1"/>
    </source>
</evidence>
<protein>
    <submittedName>
        <fullName evidence="2">Uncharacterized protein</fullName>
    </submittedName>
</protein>
<sequence length="64" mass="7093">MTWNARDDPGFVVAIFRGNKGAVSVSYCSLARESHVLVAYASLLILLLPTIIFSTPTPRCLRQR</sequence>
<gene>
    <name evidence="2" type="ORF">C1H46_044832</name>
</gene>
<feature type="transmembrane region" description="Helical" evidence="1">
    <location>
        <begin position="37"/>
        <end position="55"/>
    </location>
</feature>
<proteinExistence type="predicted"/>